<dbReference type="Pfam" id="PF12796">
    <property type="entry name" value="Ank_2"/>
    <property type="match status" value="4"/>
</dbReference>
<evidence type="ECO:0000256" key="3">
    <source>
        <dbReference type="ARBA" id="ARBA00022771"/>
    </source>
</evidence>
<dbReference type="InterPro" id="IPR002110">
    <property type="entry name" value="Ankyrin_rpt"/>
</dbReference>
<keyword evidence="1" id="KW-0479">Metal-binding</keyword>
<evidence type="ECO:0000259" key="9">
    <source>
        <dbReference type="Pfam" id="PF24883"/>
    </source>
</evidence>
<feature type="region of interest" description="Disordered" evidence="7">
    <location>
        <begin position="1273"/>
        <end position="1318"/>
    </location>
</feature>
<dbReference type="Pfam" id="PF00023">
    <property type="entry name" value="Ank"/>
    <property type="match status" value="1"/>
</dbReference>
<dbReference type="InterPro" id="IPR043145">
    <property type="entry name" value="Znf_ZZ_sf"/>
</dbReference>
<feature type="repeat" description="ANK" evidence="6">
    <location>
        <begin position="740"/>
        <end position="772"/>
    </location>
</feature>
<feature type="repeat" description="ANK" evidence="6">
    <location>
        <begin position="845"/>
        <end position="878"/>
    </location>
</feature>
<accession>A0ABR4LYP6</accession>
<feature type="domain" description="Nephrocystin 3-like N-terminal" evidence="9">
    <location>
        <begin position="186"/>
        <end position="355"/>
    </location>
</feature>
<keyword evidence="5 6" id="KW-0040">ANK repeat</keyword>
<dbReference type="Gene3D" id="1.25.40.20">
    <property type="entry name" value="Ankyrin repeat-containing domain"/>
    <property type="match status" value="5"/>
</dbReference>
<protein>
    <submittedName>
        <fullName evidence="10">Ankyrin repeat-containing domain protein</fullName>
    </submittedName>
</protein>
<evidence type="ECO:0000256" key="8">
    <source>
        <dbReference type="SAM" id="Phobius"/>
    </source>
</evidence>
<dbReference type="InterPro" id="IPR056884">
    <property type="entry name" value="NPHP3-like_N"/>
</dbReference>
<feature type="repeat" description="ANK" evidence="6">
    <location>
        <begin position="1146"/>
        <end position="1178"/>
    </location>
</feature>
<name>A0ABR4LYP6_9EURO</name>
<feature type="repeat" description="ANK" evidence="6">
    <location>
        <begin position="913"/>
        <end position="945"/>
    </location>
</feature>
<feature type="transmembrane region" description="Helical" evidence="8">
    <location>
        <begin position="1348"/>
        <end position="1366"/>
    </location>
</feature>
<dbReference type="SUPFAM" id="SSF48403">
    <property type="entry name" value="Ankyrin repeat"/>
    <property type="match status" value="2"/>
</dbReference>
<evidence type="ECO:0000313" key="11">
    <source>
        <dbReference type="Proteomes" id="UP001610432"/>
    </source>
</evidence>
<feature type="repeat" description="ANK" evidence="6">
    <location>
        <begin position="773"/>
        <end position="795"/>
    </location>
</feature>
<feature type="compositionally biased region" description="Polar residues" evidence="7">
    <location>
        <begin position="1052"/>
        <end position="1062"/>
    </location>
</feature>
<keyword evidence="8" id="KW-0472">Membrane</keyword>
<dbReference type="GeneID" id="98142613"/>
<dbReference type="PANTHER" id="PTHR24123">
    <property type="entry name" value="ANKYRIN REPEAT-CONTAINING"/>
    <property type="match status" value="1"/>
</dbReference>
<dbReference type="Gene3D" id="3.30.60.90">
    <property type="match status" value="1"/>
</dbReference>
<evidence type="ECO:0000256" key="6">
    <source>
        <dbReference type="PROSITE-ProRule" id="PRU00023"/>
    </source>
</evidence>
<comment type="caution">
    <text evidence="10">The sequence shown here is derived from an EMBL/GenBank/DDBJ whole genome shotgun (WGS) entry which is preliminary data.</text>
</comment>
<gene>
    <name evidence="10" type="ORF">BJX67DRAFT_333358</name>
</gene>
<dbReference type="PROSITE" id="PS50088">
    <property type="entry name" value="ANK_REPEAT"/>
    <property type="match status" value="9"/>
</dbReference>
<keyword evidence="8" id="KW-0812">Transmembrane</keyword>
<evidence type="ECO:0000313" key="10">
    <source>
        <dbReference type="EMBL" id="KAL2869591.1"/>
    </source>
</evidence>
<evidence type="ECO:0000256" key="1">
    <source>
        <dbReference type="ARBA" id="ARBA00022723"/>
    </source>
</evidence>
<dbReference type="SMART" id="SM00248">
    <property type="entry name" value="ANK"/>
    <property type="match status" value="14"/>
</dbReference>
<dbReference type="Pfam" id="PF24883">
    <property type="entry name" value="NPHP3_N"/>
    <property type="match status" value="1"/>
</dbReference>
<dbReference type="InterPro" id="IPR036770">
    <property type="entry name" value="Ankyrin_rpt-contain_sf"/>
</dbReference>
<organism evidence="10 11">
    <name type="scientific">Aspergillus lucknowensis</name>
    <dbReference type="NCBI Taxonomy" id="176173"/>
    <lineage>
        <taxon>Eukaryota</taxon>
        <taxon>Fungi</taxon>
        <taxon>Dikarya</taxon>
        <taxon>Ascomycota</taxon>
        <taxon>Pezizomycotina</taxon>
        <taxon>Eurotiomycetes</taxon>
        <taxon>Eurotiomycetidae</taxon>
        <taxon>Eurotiales</taxon>
        <taxon>Aspergillaceae</taxon>
        <taxon>Aspergillus</taxon>
        <taxon>Aspergillus subgen. Nidulantes</taxon>
    </lineage>
</organism>
<keyword evidence="11" id="KW-1185">Reference proteome</keyword>
<feature type="repeat" description="ANK" evidence="6">
    <location>
        <begin position="981"/>
        <end position="1013"/>
    </location>
</feature>
<keyword evidence="3" id="KW-0863">Zinc-finger</keyword>
<evidence type="ECO:0000256" key="7">
    <source>
        <dbReference type="SAM" id="MobiDB-lite"/>
    </source>
</evidence>
<dbReference type="SUPFAM" id="SSF57850">
    <property type="entry name" value="RING/U-box"/>
    <property type="match status" value="1"/>
</dbReference>
<proteinExistence type="predicted"/>
<evidence type="ECO:0000256" key="5">
    <source>
        <dbReference type="ARBA" id="ARBA00023043"/>
    </source>
</evidence>
<dbReference type="PRINTS" id="PR01415">
    <property type="entry name" value="ANKYRIN"/>
</dbReference>
<keyword evidence="2" id="KW-0677">Repeat</keyword>
<dbReference type="RefSeq" id="XP_070888570.1">
    <property type="nucleotide sequence ID" value="XM_071027541.1"/>
</dbReference>
<dbReference type="InterPro" id="IPR027417">
    <property type="entry name" value="P-loop_NTPase"/>
</dbReference>
<keyword evidence="8" id="KW-1133">Transmembrane helix</keyword>
<feature type="compositionally biased region" description="Low complexity" evidence="7">
    <location>
        <begin position="1283"/>
        <end position="1297"/>
    </location>
</feature>
<evidence type="ECO:0000256" key="4">
    <source>
        <dbReference type="ARBA" id="ARBA00022833"/>
    </source>
</evidence>
<keyword evidence="4" id="KW-0862">Zinc</keyword>
<dbReference type="Gene3D" id="3.40.50.300">
    <property type="entry name" value="P-loop containing nucleotide triphosphate hydrolases"/>
    <property type="match status" value="1"/>
</dbReference>
<dbReference type="EMBL" id="JBFXLQ010000009">
    <property type="protein sequence ID" value="KAL2869591.1"/>
    <property type="molecule type" value="Genomic_DNA"/>
</dbReference>
<feature type="repeat" description="ANK" evidence="6">
    <location>
        <begin position="707"/>
        <end position="739"/>
    </location>
</feature>
<dbReference type="PROSITE" id="PS50297">
    <property type="entry name" value="ANK_REP_REGION"/>
    <property type="match status" value="7"/>
</dbReference>
<evidence type="ECO:0000256" key="2">
    <source>
        <dbReference type="ARBA" id="ARBA00022737"/>
    </source>
</evidence>
<sequence length="1367" mass="151391">MDPLSIAAGVAGLGTLAYQIIGYLGQVKAGGKERQALREEVRHLWLTITALQDLLSLDAIKNDQIPDALRPLFEPDGIVKEVIAQMEELDSKLKTQTSHGKVAQTIAWPFTQKDAMQIIQRINRLQSTLHNGFTQANYRVTQDIYHQGQDVKKAMDEARLKELIEWVSPLNFVAKQSMIWKQHHHGTCKWFLEREDFRAWREGDNTTVFCPGIPGAGKTFLSSIVYNELEGLRVREEGGLQGAAVMMLYCKWDDPLSQSIDNLLSSMIKQCVQRYGAVGKHLLDLFDRHNKEGTRPSQTQLASTLALLFRRFTKVFVILDGLDELREEKDRLSLIQVLHKQWQDTVPVNLMVTSRPLPNIARHFRPNVNTMIVCDACNKQDLPVQYHCAECESQLDTSFDQCEACYQHGKRCGNRGHSLYFQVNSRIIPIAAVEEDLTTYVKWRTATSVFLQECVDKKDGLMERILATVVRDNGGMFLLAKFNMDTLESKLSVKQLLHALRTLPKELDGTYTDAMLRITGIDDSAKDIVLLFLRWVVFAEQPLHERAIEHALAVSNGDCDGDIDDDGLIRARRLATKCAGLVQFDESDCLRLVHYSAESYFSQHHERWFPGGSPRLTSACLTYLQFDPFKTGACNGPSEAADFEERLEKYPFLRYASMSWGKHLKSAPNDELNALAISFLTDPGCLASATQALWYLENQNAASWDARNGSPIHLAAHFDLPDLVEELIKRGYNADLKDINGATPLALATLRGNYNIASILLKAGVSVNTVDNSGRTPLHRAIVYNKPDILKLLLEQKGIDINTGHPKWSHLTPLLIAAAIGRVEAIELLIARPDLDVNKECSSPKGTTALIYAARRGESDAVKALLAHPDVDINHTDDAGNTALTFAAQGGYYDAVEALLDKGADTEVQQVDFQGTAIMRAIDHNQVSVVKLLIERGANLHHTDIFDRGVLHSAAVNHRPEILRILMAHDETLDVNMRDAHGKTTLHDIARIGDTETAEVLLAHGGDPTIKDNHGRTPIRVAREMNFPIILELFRAAGAQKKAKAHAEGRTNSHPQRTSTGSIIPGAGRSDTAMSGPGALPIWSLARSEQLDELKEILPHASREEINLTDPDMGQAGLHYAVARSTMEILRLLVSHGADVNLQNRYGRTPLHCAVMARCWVAAEILLDAGADMAIKDQWGHQPLVMATAVEKSVGLLLIERGAPLGRDIINLEKFLYLAARGGYETAARRLVAAGADVWRKGFEGKTAYTIAKENNHDELAKLILQLAPRPSVTEWEGGGSTGSDSSNQSTSSTSDSESLREKVSKQESVSVTEKEELNGSVQTASVESLAVKGADIKGGNFLFGRHSYTLFLILVFIMVTALARLY</sequence>
<dbReference type="InterPro" id="IPR051165">
    <property type="entry name" value="Multifunctional_ANK_Repeat"/>
</dbReference>
<feature type="repeat" description="ANK" evidence="6">
    <location>
        <begin position="879"/>
        <end position="911"/>
    </location>
</feature>
<feature type="repeat" description="ANK" evidence="6">
    <location>
        <begin position="1113"/>
        <end position="1145"/>
    </location>
</feature>
<dbReference type="PANTHER" id="PTHR24123:SF142">
    <property type="entry name" value="ANKYRIN"/>
    <property type="match status" value="1"/>
</dbReference>
<feature type="region of interest" description="Disordered" evidence="7">
    <location>
        <begin position="1043"/>
        <end position="1071"/>
    </location>
</feature>
<reference evidence="10 11" key="1">
    <citation type="submission" date="2024-07" db="EMBL/GenBank/DDBJ databases">
        <title>Section-level genome sequencing and comparative genomics of Aspergillus sections Usti and Cavernicolus.</title>
        <authorList>
            <consortium name="Lawrence Berkeley National Laboratory"/>
            <person name="Nybo J.L."/>
            <person name="Vesth T.C."/>
            <person name="Theobald S."/>
            <person name="Frisvad J.C."/>
            <person name="Larsen T.O."/>
            <person name="Kjaerboelling I."/>
            <person name="Rothschild-Mancinelli K."/>
            <person name="Lyhne E.K."/>
            <person name="Kogle M.E."/>
            <person name="Barry K."/>
            <person name="Clum A."/>
            <person name="Na H."/>
            <person name="Ledsgaard L."/>
            <person name="Lin J."/>
            <person name="Lipzen A."/>
            <person name="Kuo A."/>
            <person name="Riley R."/>
            <person name="Mondo S."/>
            <person name="Labutti K."/>
            <person name="Haridas S."/>
            <person name="Pangalinan J."/>
            <person name="Salamov A.A."/>
            <person name="Simmons B.A."/>
            <person name="Magnuson J.K."/>
            <person name="Chen J."/>
            <person name="Drula E."/>
            <person name="Henrissat B."/>
            <person name="Wiebenga A."/>
            <person name="Lubbers R.J."/>
            <person name="Gomes A.C."/>
            <person name="Macurrencykelacurrency M.R."/>
            <person name="Stajich J."/>
            <person name="Grigoriev I.V."/>
            <person name="Mortensen U.H."/>
            <person name="De Vries R.P."/>
            <person name="Baker S.E."/>
            <person name="Andersen M.R."/>
        </authorList>
    </citation>
    <scope>NUCLEOTIDE SEQUENCE [LARGE SCALE GENOMIC DNA]</scope>
    <source>
        <strain evidence="10 11">CBS 449.75</strain>
    </source>
</reference>
<dbReference type="Proteomes" id="UP001610432">
    <property type="component" value="Unassembled WGS sequence"/>
</dbReference>